<gene>
    <name evidence="2" type="ORF">BDV35DRAFT_336766</name>
</gene>
<keyword evidence="1" id="KW-0472">Membrane</keyword>
<dbReference type="Proteomes" id="UP000325434">
    <property type="component" value="Unassembled WGS sequence"/>
</dbReference>
<dbReference type="EMBL" id="ML734556">
    <property type="protein sequence ID" value="KAB8252091.1"/>
    <property type="molecule type" value="Genomic_DNA"/>
</dbReference>
<organism evidence="2">
    <name type="scientific">Aspergillus flavus</name>
    <dbReference type="NCBI Taxonomy" id="5059"/>
    <lineage>
        <taxon>Eukaryota</taxon>
        <taxon>Fungi</taxon>
        <taxon>Dikarya</taxon>
        <taxon>Ascomycota</taxon>
        <taxon>Pezizomycotina</taxon>
        <taxon>Eurotiomycetes</taxon>
        <taxon>Eurotiomycetidae</taxon>
        <taxon>Eurotiales</taxon>
        <taxon>Aspergillaceae</taxon>
        <taxon>Aspergillus</taxon>
        <taxon>Aspergillus subgen. Circumdati</taxon>
    </lineage>
</organism>
<keyword evidence="1" id="KW-1133">Transmembrane helix</keyword>
<evidence type="ECO:0000256" key="1">
    <source>
        <dbReference type="SAM" id="Phobius"/>
    </source>
</evidence>
<keyword evidence="1" id="KW-0812">Transmembrane</keyword>
<evidence type="ECO:0000313" key="2">
    <source>
        <dbReference type="EMBL" id="KAB8252091.1"/>
    </source>
</evidence>
<name>A0A5N6HC35_ASPFL</name>
<dbReference type="AlphaFoldDB" id="A0A5N6HC35"/>
<accession>A0A5N6HC35</accession>
<proteinExistence type="predicted"/>
<reference evidence="2" key="1">
    <citation type="submission" date="2019-04" db="EMBL/GenBank/DDBJ databases">
        <title>Friends and foes A comparative genomics study of 23 Aspergillus species from section Flavi.</title>
        <authorList>
            <consortium name="DOE Joint Genome Institute"/>
            <person name="Kjaerbolling I."/>
            <person name="Vesth T."/>
            <person name="Frisvad J.C."/>
            <person name="Nybo J.L."/>
            <person name="Theobald S."/>
            <person name="Kildgaard S."/>
            <person name="Isbrandt T."/>
            <person name="Kuo A."/>
            <person name="Sato A."/>
            <person name="Lyhne E.K."/>
            <person name="Kogle M.E."/>
            <person name="Wiebenga A."/>
            <person name="Kun R.S."/>
            <person name="Lubbers R.J."/>
            <person name="Makela M.R."/>
            <person name="Barry K."/>
            <person name="Chovatia M."/>
            <person name="Clum A."/>
            <person name="Daum C."/>
            <person name="Haridas S."/>
            <person name="He G."/>
            <person name="LaButti K."/>
            <person name="Lipzen A."/>
            <person name="Mondo S."/>
            <person name="Riley R."/>
            <person name="Salamov A."/>
            <person name="Simmons B.A."/>
            <person name="Magnuson J.K."/>
            <person name="Henrissat B."/>
            <person name="Mortensen U.H."/>
            <person name="Larsen T.O."/>
            <person name="Devries R.P."/>
            <person name="Grigoriev I.V."/>
            <person name="Machida M."/>
            <person name="Baker S.E."/>
            <person name="Andersen M.R."/>
        </authorList>
    </citation>
    <scope>NUCLEOTIDE SEQUENCE [LARGE SCALE GENOMIC DNA]</scope>
    <source>
        <strain evidence="2">CBS 121.62</strain>
    </source>
</reference>
<feature type="transmembrane region" description="Helical" evidence="1">
    <location>
        <begin position="20"/>
        <end position="38"/>
    </location>
</feature>
<protein>
    <submittedName>
        <fullName evidence="2">Uncharacterized protein</fullName>
    </submittedName>
</protein>
<sequence length="63" mass="7255">MHRFGVCGAVMTRWVQGHTLYDLYIILPAMCMICMYVYQPTYHGQSSTASALTSTIWYPELVF</sequence>